<dbReference type="GO" id="GO:0009904">
    <property type="term" value="P:chloroplast accumulation movement"/>
    <property type="evidence" value="ECO:0007669"/>
    <property type="project" value="TreeGrafter"/>
</dbReference>
<dbReference type="GO" id="GO:0005829">
    <property type="term" value="C:cytosol"/>
    <property type="evidence" value="ECO:0007669"/>
    <property type="project" value="TreeGrafter"/>
</dbReference>
<feature type="coiled-coil region" evidence="4">
    <location>
        <begin position="89"/>
        <end position="130"/>
    </location>
</feature>
<dbReference type="PROSITE" id="PS00018">
    <property type="entry name" value="EF_HAND_1"/>
    <property type="match status" value="2"/>
</dbReference>
<comment type="similarity">
    <text evidence="1">Belongs to the WEB family.</text>
</comment>
<dbReference type="InterPro" id="IPR008545">
    <property type="entry name" value="Web"/>
</dbReference>
<dbReference type="SMART" id="SM00054">
    <property type="entry name" value="EFh"/>
    <property type="match status" value="2"/>
</dbReference>
<feature type="domain" description="EF-hand" evidence="6">
    <location>
        <begin position="478"/>
        <end position="513"/>
    </location>
</feature>
<feature type="compositionally biased region" description="Basic and acidic residues" evidence="5">
    <location>
        <begin position="46"/>
        <end position="62"/>
    </location>
</feature>
<dbReference type="InterPro" id="IPR002048">
    <property type="entry name" value="EF_hand_dom"/>
</dbReference>
<reference evidence="7 8" key="1">
    <citation type="journal article" date="2014" name="Agronomy (Basel)">
        <title>A Draft Genome Sequence for Ensete ventricosum, the Drought-Tolerant Tree Against Hunger.</title>
        <authorList>
            <person name="Harrison J."/>
            <person name="Moore K.A."/>
            <person name="Paszkiewicz K."/>
            <person name="Jones T."/>
            <person name="Grant M."/>
            <person name="Ambacheew D."/>
            <person name="Muzemil S."/>
            <person name="Studholme D.J."/>
        </authorList>
    </citation>
    <scope>NUCLEOTIDE SEQUENCE [LARGE SCALE GENOMIC DNA]</scope>
</reference>
<dbReference type="PANTHER" id="PTHR32054">
    <property type="entry name" value="HEAVY CHAIN, PUTATIVE, EXPRESSED-RELATED-RELATED"/>
    <property type="match status" value="1"/>
</dbReference>
<accession>A0A427ATH4</accession>
<dbReference type="PROSITE" id="PS50222">
    <property type="entry name" value="EF_HAND_2"/>
    <property type="match status" value="2"/>
</dbReference>
<dbReference type="Proteomes" id="UP000287651">
    <property type="component" value="Unassembled WGS sequence"/>
</dbReference>
<feature type="coiled-coil region" evidence="4">
    <location>
        <begin position="162"/>
        <end position="281"/>
    </location>
</feature>
<dbReference type="PANTHER" id="PTHR32054:SF31">
    <property type="entry name" value="PROTEIN WEAK CHLOROPLAST MOVEMENT UNDER BLUE LIGHT 1"/>
    <property type="match status" value="1"/>
</dbReference>
<dbReference type="GO" id="GO:0009903">
    <property type="term" value="P:chloroplast avoidance movement"/>
    <property type="evidence" value="ECO:0007669"/>
    <property type="project" value="TreeGrafter"/>
</dbReference>
<evidence type="ECO:0000259" key="6">
    <source>
        <dbReference type="PROSITE" id="PS50222"/>
    </source>
</evidence>
<evidence type="ECO:0000256" key="4">
    <source>
        <dbReference type="SAM" id="Coils"/>
    </source>
</evidence>
<dbReference type="Pfam" id="PF05701">
    <property type="entry name" value="WEMBL"/>
    <property type="match status" value="1"/>
</dbReference>
<dbReference type="CDD" id="cd00051">
    <property type="entry name" value="EFh"/>
    <property type="match status" value="1"/>
</dbReference>
<sequence>MEELNVRLEKAESQAAKGNREDELTEINRERYTTVVAGVDSEQQELESREREHVAARKDHDPASASKETVEDLTLELIGTKELLEDGAALALEQEKSNWEREVKQAEGHLQQLNEQLVLTNDLKSKLEQASASLCSLRVERASLMEAKLSQAVKDFTYTKELEEVRTNIEEATSEINHLRAAVSSLKSEVEMERTSLTTTTKRREGIASSSVSSLEAELNIMEKKVEEKTVELKTLEQAAEEAKQAKLEAQMARKELRKAKEIAEQDKAEATKMEERLNATVSEIKAAKAVEKLAYSTAKAMEESEQASDRVTLSIEEYFKLRMEADEAEELDAGRRTVEERLRAAAEKVRAWRGKHEQERRANAVSGSLSESPNLDGIGEQEAFTSETEEVLHRSSVTAPKLHKMSRSKTMDSKTDTRRKKRSFLPRASLPACGTRWQALLLIRTLTWMSIAASFLPKEHSEMAIRNATPRSLEGDMTVDEFKEWLKRFDADRDGRISREELKRAIRSIRGRFSGWKSKRGIRYSDADGNGFIDEDEFDNLVDFAQKSLGLKIVSF</sequence>
<dbReference type="Pfam" id="PF13202">
    <property type="entry name" value="EF-hand_5"/>
    <property type="match status" value="2"/>
</dbReference>
<evidence type="ECO:0000313" key="7">
    <source>
        <dbReference type="EMBL" id="RRT79437.1"/>
    </source>
</evidence>
<dbReference type="Gene3D" id="1.10.238.10">
    <property type="entry name" value="EF-hand"/>
    <property type="match status" value="1"/>
</dbReference>
<feature type="domain" description="EF-hand" evidence="6">
    <location>
        <begin position="527"/>
        <end position="549"/>
    </location>
</feature>
<evidence type="ECO:0000256" key="1">
    <source>
        <dbReference type="ARBA" id="ARBA00005485"/>
    </source>
</evidence>
<gene>
    <name evidence="7" type="ORF">B296_00009603</name>
</gene>
<dbReference type="EMBL" id="AMZH03001401">
    <property type="protein sequence ID" value="RRT79437.1"/>
    <property type="molecule type" value="Genomic_DNA"/>
</dbReference>
<feature type="region of interest" description="Disordered" evidence="5">
    <location>
        <begin position="1"/>
        <end position="21"/>
    </location>
</feature>
<dbReference type="InterPro" id="IPR018247">
    <property type="entry name" value="EF_Hand_1_Ca_BS"/>
</dbReference>
<keyword evidence="3 4" id="KW-0175">Coiled coil</keyword>
<evidence type="ECO:0000313" key="8">
    <source>
        <dbReference type="Proteomes" id="UP000287651"/>
    </source>
</evidence>
<evidence type="ECO:0000256" key="3">
    <source>
        <dbReference type="ARBA" id="ARBA00023054"/>
    </source>
</evidence>
<feature type="region of interest" description="Disordered" evidence="5">
    <location>
        <begin position="355"/>
        <end position="423"/>
    </location>
</feature>
<evidence type="ECO:0000256" key="5">
    <source>
        <dbReference type="SAM" id="MobiDB-lite"/>
    </source>
</evidence>
<dbReference type="AlphaFoldDB" id="A0A427ATH4"/>
<dbReference type="InterPro" id="IPR011992">
    <property type="entry name" value="EF-hand-dom_pair"/>
</dbReference>
<feature type="region of interest" description="Disordered" evidence="5">
    <location>
        <begin position="39"/>
        <end position="70"/>
    </location>
</feature>
<evidence type="ECO:0000256" key="2">
    <source>
        <dbReference type="ARBA" id="ARBA00022837"/>
    </source>
</evidence>
<organism evidence="7 8">
    <name type="scientific">Ensete ventricosum</name>
    <name type="common">Abyssinian banana</name>
    <name type="synonym">Musa ensete</name>
    <dbReference type="NCBI Taxonomy" id="4639"/>
    <lineage>
        <taxon>Eukaryota</taxon>
        <taxon>Viridiplantae</taxon>
        <taxon>Streptophyta</taxon>
        <taxon>Embryophyta</taxon>
        <taxon>Tracheophyta</taxon>
        <taxon>Spermatophyta</taxon>
        <taxon>Magnoliopsida</taxon>
        <taxon>Liliopsida</taxon>
        <taxon>Zingiberales</taxon>
        <taxon>Musaceae</taxon>
        <taxon>Ensete</taxon>
    </lineage>
</organism>
<dbReference type="SUPFAM" id="SSF47473">
    <property type="entry name" value="EF-hand"/>
    <property type="match status" value="1"/>
</dbReference>
<comment type="caution">
    <text evidence="7">The sequence shown here is derived from an EMBL/GenBank/DDBJ whole genome shotgun (WGS) entry which is preliminary data.</text>
</comment>
<dbReference type="GO" id="GO:0005509">
    <property type="term" value="F:calcium ion binding"/>
    <property type="evidence" value="ECO:0007669"/>
    <property type="project" value="InterPro"/>
</dbReference>
<name>A0A427ATH4_ENSVE</name>
<protein>
    <recommendedName>
        <fullName evidence="6">EF-hand domain-containing protein</fullName>
    </recommendedName>
</protein>
<keyword evidence="2" id="KW-0106">Calcium</keyword>
<proteinExistence type="inferred from homology"/>